<accession>A0A839UN24</accession>
<name>A0A839UN24_9GAMM</name>
<dbReference type="EMBL" id="JACHXZ010000001">
    <property type="protein sequence ID" value="MBB3167146.1"/>
    <property type="molecule type" value="Genomic_DNA"/>
</dbReference>
<dbReference type="Proteomes" id="UP000559987">
    <property type="component" value="Unassembled WGS sequence"/>
</dbReference>
<comment type="caution">
    <text evidence="1">The sequence shown here is derived from an EMBL/GenBank/DDBJ whole genome shotgun (WGS) entry which is preliminary data.</text>
</comment>
<keyword evidence="2" id="KW-1185">Reference proteome</keyword>
<gene>
    <name evidence="1" type="ORF">FHS30_000322</name>
</gene>
<organism evidence="1 2">
    <name type="scientific">Simiduia aestuariiviva</name>
    <dbReference type="NCBI Taxonomy" id="1510459"/>
    <lineage>
        <taxon>Bacteria</taxon>
        <taxon>Pseudomonadati</taxon>
        <taxon>Pseudomonadota</taxon>
        <taxon>Gammaproteobacteria</taxon>
        <taxon>Cellvibrionales</taxon>
        <taxon>Cellvibrionaceae</taxon>
        <taxon>Simiduia</taxon>
    </lineage>
</organism>
<evidence type="ECO:0000313" key="1">
    <source>
        <dbReference type="EMBL" id="MBB3167146.1"/>
    </source>
</evidence>
<reference evidence="1 2" key="1">
    <citation type="submission" date="2020-08" db="EMBL/GenBank/DDBJ databases">
        <title>Genomic Encyclopedia of Type Strains, Phase III (KMG-III): the genomes of soil and plant-associated and newly described type strains.</title>
        <authorList>
            <person name="Whitman W."/>
        </authorList>
    </citation>
    <scope>NUCLEOTIDE SEQUENCE [LARGE SCALE GENOMIC DNA]</scope>
    <source>
        <strain evidence="1 2">CECT 8571</strain>
    </source>
</reference>
<dbReference type="Gene3D" id="3.40.50.2000">
    <property type="entry name" value="Glycogen Phosphorylase B"/>
    <property type="match status" value="1"/>
</dbReference>
<dbReference type="InterPro" id="IPR005262">
    <property type="entry name" value="MJ1255-like"/>
</dbReference>
<dbReference type="AlphaFoldDB" id="A0A839UN24"/>
<dbReference type="NCBIfam" id="TIGR00661">
    <property type="entry name" value="MJ1255"/>
    <property type="match status" value="1"/>
</dbReference>
<dbReference type="SUPFAM" id="SSF53756">
    <property type="entry name" value="UDP-Glycosyltransferase/glycogen phosphorylase"/>
    <property type="match status" value="1"/>
</dbReference>
<dbReference type="RefSeq" id="WP_183907621.1">
    <property type="nucleotide sequence ID" value="NZ_JACHXZ010000001.1"/>
</dbReference>
<evidence type="ECO:0000313" key="2">
    <source>
        <dbReference type="Proteomes" id="UP000559987"/>
    </source>
</evidence>
<protein>
    <submittedName>
        <fullName evidence="1">Uncharacterized protein (TIGR00661 family)</fullName>
    </submittedName>
</protein>
<sequence>MRILYGVQATGNGHITRARALVPWLRRLGCEVDVLFSGRPRGELFGMEVFGHYRVRQGFTFALADGRVRPLHTLLKADFSRFWRDVRDLNVQDYDLILTDFEPVTAWAAKLRERECIGVGHQYAFRHSVPKQSGNFFARALLRGFAPASTALGLHWDHFNCPILPPIIEMDQHFCAPQPGTYLVYLPFDSTARVMGLLRQFSQAKFVFYSDVRSPFREANIHVKPYSRTHFKEDLARAEGVICGAGFELPSEALQLGKKILVQPLRGQFEQGSNARALKLLARASVMHDLNPAALTEFLQTPAPAPIKYPDVAQAIARWIVAGRTESVCTLAERLWQQVDGAAPEVAVNFSRHLRAS</sequence>
<dbReference type="Pfam" id="PF13528">
    <property type="entry name" value="Glyco_trans_1_3"/>
    <property type="match status" value="1"/>
</dbReference>
<proteinExistence type="predicted"/>